<organism evidence="4 5">
    <name type="scientific">Chitinophaga tropicalis</name>
    <dbReference type="NCBI Taxonomy" id="2683588"/>
    <lineage>
        <taxon>Bacteria</taxon>
        <taxon>Pseudomonadati</taxon>
        <taxon>Bacteroidota</taxon>
        <taxon>Chitinophagia</taxon>
        <taxon>Chitinophagales</taxon>
        <taxon>Chitinophagaceae</taxon>
        <taxon>Chitinophaga</taxon>
    </lineage>
</organism>
<dbReference type="PROSITE" id="PS50005">
    <property type="entry name" value="TPR"/>
    <property type="match status" value="5"/>
</dbReference>
<keyword evidence="1" id="KW-0802">TPR repeat</keyword>
<name>A0A7K1U9E1_9BACT</name>
<feature type="repeat" description="TPR" evidence="1">
    <location>
        <begin position="242"/>
        <end position="275"/>
    </location>
</feature>
<protein>
    <submittedName>
        <fullName evidence="4">Tetratricopeptide repeat protein</fullName>
    </submittedName>
</protein>
<dbReference type="EMBL" id="WRXN01000011">
    <property type="protein sequence ID" value="MVT10936.1"/>
    <property type="molecule type" value="Genomic_DNA"/>
</dbReference>
<dbReference type="InterPro" id="IPR011990">
    <property type="entry name" value="TPR-like_helical_dom_sf"/>
</dbReference>
<reference evidence="4 5" key="1">
    <citation type="submission" date="2019-12" db="EMBL/GenBank/DDBJ databases">
        <title>Chitinophaga sp. strain ysch24 (GDMCC 1.1355), whole genome shotgun sequence.</title>
        <authorList>
            <person name="Zhang X."/>
        </authorList>
    </citation>
    <scope>NUCLEOTIDE SEQUENCE [LARGE SCALE GENOMIC DNA]</scope>
    <source>
        <strain evidence="5">ysch24</strain>
    </source>
</reference>
<dbReference type="SMART" id="SM00028">
    <property type="entry name" value="TPR"/>
    <property type="match status" value="9"/>
</dbReference>
<evidence type="ECO:0000256" key="2">
    <source>
        <dbReference type="SAM" id="Coils"/>
    </source>
</evidence>
<feature type="repeat" description="TPR" evidence="1">
    <location>
        <begin position="276"/>
        <end position="309"/>
    </location>
</feature>
<sequence>MNQDFPFLNDDPEELKELLQQFENLKSGQSHSFLDEDSFELIIDYYDEHDELPNAMQAAEMAIEQFPYSSTLLLKKANLLIESKKYQEAMALLEKASILDSTDINLYILQTDVYLAMNMHEKAAAILEEQINAFEGQDKTELLLELADVYDDCEEFEKVFDCLKLTLEYDPNNEEALHKICFWTEFTGRNEESIRLHTNIINEHPYNHLAWFNLGTAYQGLKLYEKAIDAYNYALVIDEKFEYAYRNIGDAYIRLRKYSEAIEILKKHLEIAKPEDVIYEAIGHCYERQRKYTQARYYYRKASHLSPSDDKLYYKIGVAYMTESNWENAIKSIMSAIKINKNCAEYLIALGQCYLELDKNKEGLIHLLAAVRLRPTSVNTWQEFIRGLYISGYYDEAIIQLDAAFEKLGHKPALSYYRAAVMFAQGKTKEGILQLENSLQHSPKHVKKLIELDPTLLQHPAVLELIARYKRTTRKKGKEKE</sequence>
<feature type="repeat" description="TPR" evidence="1">
    <location>
        <begin position="310"/>
        <end position="343"/>
    </location>
</feature>
<dbReference type="Gene3D" id="1.25.40.10">
    <property type="entry name" value="Tetratricopeptide repeat domain"/>
    <property type="match status" value="4"/>
</dbReference>
<comment type="caution">
    <text evidence="4">The sequence shown here is derived from an EMBL/GenBank/DDBJ whole genome shotgun (WGS) entry which is preliminary data.</text>
</comment>
<dbReference type="PANTHER" id="PTHR12558">
    <property type="entry name" value="CELL DIVISION CYCLE 16,23,27"/>
    <property type="match status" value="1"/>
</dbReference>
<feature type="domain" description="Tetratricopeptide repeat protein 21A/21B C-terminal ARM" evidence="3">
    <location>
        <begin position="226"/>
        <end position="334"/>
    </location>
</feature>
<feature type="coiled-coil region" evidence="2">
    <location>
        <begin position="76"/>
        <end position="137"/>
    </location>
</feature>
<feature type="repeat" description="TPR" evidence="1">
    <location>
        <begin position="208"/>
        <end position="241"/>
    </location>
</feature>
<evidence type="ECO:0000313" key="5">
    <source>
        <dbReference type="Proteomes" id="UP000461730"/>
    </source>
</evidence>
<evidence type="ECO:0000259" key="3">
    <source>
        <dbReference type="Pfam" id="PF25063"/>
    </source>
</evidence>
<evidence type="ECO:0000256" key="1">
    <source>
        <dbReference type="PROSITE-ProRule" id="PRU00339"/>
    </source>
</evidence>
<dbReference type="InterPro" id="IPR019734">
    <property type="entry name" value="TPR_rpt"/>
</dbReference>
<dbReference type="PANTHER" id="PTHR12558:SF13">
    <property type="entry name" value="CELL DIVISION CYCLE PROTEIN 27 HOMOLOG"/>
    <property type="match status" value="1"/>
</dbReference>
<dbReference type="RefSeq" id="WP_157308375.1">
    <property type="nucleotide sequence ID" value="NZ_WRXN01000011.1"/>
</dbReference>
<gene>
    <name evidence="4" type="ORF">GO493_21900</name>
</gene>
<dbReference type="AlphaFoldDB" id="A0A7K1U9E1"/>
<proteinExistence type="predicted"/>
<keyword evidence="5" id="KW-1185">Reference proteome</keyword>
<dbReference type="SUPFAM" id="SSF48452">
    <property type="entry name" value="TPR-like"/>
    <property type="match status" value="2"/>
</dbReference>
<feature type="repeat" description="TPR" evidence="1">
    <location>
        <begin position="140"/>
        <end position="173"/>
    </location>
</feature>
<accession>A0A7K1U9E1</accession>
<dbReference type="Proteomes" id="UP000461730">
    <property type="component" value="Unassembled WGS sequence"/>
</dbReference>
<dbReference type="Pfam" id="PF25063">
    <property type="entry name" value="ARM_TT21_C"/>
    <property type="match status" value="1"/>
</dbReference>
<dbReference type="InterPro" id="IPR056834">
    <property type="entry name" value="ARM_TT21_C"/>
</dbReference>
<evidence type="ECO:0000313" key="4">
    <source>
        <dbReference type="EMBL" id="MVT10936.1"/>
    </source>
</evidence>
<keyword evidence="2" id="KW-0175">Coiled coil</keyword>